<sequence length="561" mass="62306">MAVLYRTLNIGIADYKAEVERWTTILERTQSWGTPQRVTIGAWAASSTEIEHDMIKMGVSRLRASIEDCKAQSADPNFEAQVLIDFLRKLPSLSDLEWQSSTPLVPPLVQFLRDQLPSCNLHLKPFHIPYDADPYYIRSVLCLPSLQTIWLERKHDGAIQDLVQHIVRAPDGNLRELRIFWSYTGASPFGEASRIVWDQELVAHEGQRRGQLQHLQLAGIQGAEGTSLQTWARHTDFGKLRTLSLEMPVARAALETLIDLPLQSLHSLGLVLDPRDTSDHYSATLQTFICNLPSLSHLRLTGALPSSALKATLDHLDPALHTLYLLPAGKDPCRFVFDSSTIALVTDGCKHVHDLGITIRRAWNKPGEDIAALKAIGRMPHLSSLDLTFDASDHTLLLPSNAVNEPTNLTPSDQSFSAFDTESFPGGFATAKKLRKGHIRDALINSAVDADLAEAVFNTILSAAPDGETPSLRRLSLKAAGGGDFGTGTSNYSITEIVEEVGKEWIVERSGHEEVLKVRRAEVDEEIELSESLGWDVEPIFRRIWPGDGDWFDKWQAFPLV</sequence>
<dbReference type="Gene3D" id="3.80.10.10">
    <property type="entry name" value="Ribonuclease Inhibitor"/>
    <property type="match status" value="1"/>
</dbReference>
<accession>A0A9P4PP64</accession>
<reference evidence="1" key="1">
    <citation type="journal article" date="2020" name="Stud. Mycol.">
        <title>101 Dothideomycetes genomes: a test case for predicting lifestyles and emergence of pathogens.</title>
        <authorList>
            <person name="Haridas S."/>
            <person name="Albert R."/>
            <person name="Binder M."/>
            <person name="Bloem J."/>
            <person name="Labutti K."/>
            <person name="Salamov A."/>
            <person name="Andreopoulos B."/>
            <person name="Baker S."/>
            <person name="Barry K."/>
            <person name="Bills G."/>
            <person name="Bluhm B."/>
            <person name="Cannon C."/>
            <person name="Castanera R."/>
            <person name="Culley D."/>
            <person name="Daum C."/>
            <person name="Ezra D."/>
            <person name="Gonzalez J."/>
            <person name="Henrissat B."/>
            <person name="Kuo A."/>
            <person name="Liang C."/>
            <person name="Lipzen A."/>
            <person name="Lutzoni F."/>
            <person name="Magnuson J."/>
            <person name="Mondo S."/>
            <person name="Nolan M."/>
            <person name="Ohm R."/>
            <person name="Pangilinan J."/>
            <person name="Park H.-J."/>
            <person name="Ramirez L."/>
            <person name="Alfaro M."/>
            <person name="Sun H."/>
            <person name="Tritt A."/>
            <person name="Yoshinaga Y."/>
            <person name="Zwiers L.-H."/>
            <person name="Turgeon B."/>
            <person name="Goodwin S."/>
            <person name="Spatafora J."/>
            <person name="Crous P."/>
            <person name="Grigoriev I."/>
        </authorList>
    </citation>
    <scope>NUCLEOTIDE SEQUENCE</scope>
    <source>
        <strain evidence="1">CBS 690.94</strain>
    </source>
</reference>
<dbReference type="AlphaFoldDB" id="A0A9P4PP64"/>
<organism evidence="1 2">
    <name type="scientific">Karstenula rhodostoma CBS 690.94</name>
    <dbReference type="NCBI Taxonomy" id="1392251"/>
    <lineage>
        <taxon>Eukaryota</taxon>
        <taxon>Fungi</taxon>
        <taxon>Dikarya</taxon>
        <taxon>Ascomycota</taxon>
        <taxon>Pezizomycotina</taxon>
        <taxon>Dothideomycetes</taxon>
        <taxon>Pleosporomycetidae</taxon>
        <taxon>Pleosporales</taxon>
        <taxon>Massarineae</taxon>
        <taxon>Didymosphaeriaceae</taxon>
        <taxon>Karstenula</taxon>
    </lineage>
</organism>
<proteinExistence type="predicted"/>
<keyword evidence="2" id="KW-1185">Reference proteome</keyword>
<dbReference type="EMBL" id="MU001496">
    <property type="protein sequence ID" value="KAF2447826.1"/>
    <property type="molecule type" value="Genomic_DNA"/>
</dbReference>
<protein>
    <submittedName>
        <fullName evidence="1">Uncharacterized protein</fullName>
    </submittedName>
</protein>
<gene>
    <name evidence="1" type="ORF">P171DRAFT_429425</name>
</gene>
<dbReference type="OrthoDB" id="3945550at2759"/>
<evidence type="ECO:0000313" key="1">
    <source>
        <dbReference type="EMBL" id="KAF2447826.1"/>
    </source>
</evidence>
<comment type="caution">
    <text evidence="1">The sequence shown here is derived from an EMBL/GenBank/DDBJ whole genome shotgun (WGS) entry which is preliminary data.</text>
</comment>
<evidence type="ECO:0000313" key="2">
    <source>
        <dbReference type="Proteomes" id="UP000799764"/>
    </source>
</evidence>
<name>A0A9P4PP64_9PLEO</name>
<dbReference type="InterPro" id="IPR032675">
    <property type="entry name" value="LRR_dom_sf"/>
</dbReference>
<dbReference type="Proteomes" id="UP000799764">
    <property type="component" value="Unassembled WGS sequence"/>
</dbReference>
<dbReference type="SUPFAM" id="SSF52047">
    <property type="entry name" value="RNI-like"/>
    <property type="match status" value="1"/>
</dbReference>